<dbReference type="InterPro" id="IPR036955">
    <property type="entry name" value="AP2/ERF_dom_sf"/>
</dbReference>
<keyword evidence="2" id="KW-0805">Transcription regulation</keyword>
<reference evidence="9" key="1">
    <citation type="submission" date="2023-12" db="EMBL/GenBank/DDBJ databases">
        <title>Genome assembly of Anisodus tanguticus.</title>
        <authorList>
            <person name="Wang Y.-J."/>
        </authorList>
    </citation>
    <scope>NUCLEOTIDE SEQUENCE</scope>
    <source>
        <strain evidence="9">KB-2021</strain>
        <tissue evidence="9">Leaf</tissue>
    </source>
</reference>
<dbReference type="InterPro" id="IPR001471">
    <property type="entry name" value="AP2/ERF_dom"/>
</dbReference>
<sequence length="208" mass="22953">MAGPSHSTKSRTNTKHPIYRGIRCRSGKWVSEIREPRKSTRIWLGTYPTPQMAGAAYDVAALALKGSENVALNFPHHVNSYPKLSSSASPVDIQLAAATAAEMMTQQGDDDDRWMGSGCSIESPSSGKYAMQIVLAPPLFSGSTQMITNEEEFVDEEVLFDFPSFLVNMAEAMMLSPPRINSSSLEDYSPGDFDAQNLWSYIKDEFKI</sequence>
<evidence type="ECO:0000256" key="2">
    <source>
        <dbReference type="ARBA" id="ARBA00023015"/>
    </source>
</evidence>
<evidence type="ECO:0000259" key="8">
    <source>
        <dbReference type="PROSITE" id="PS51032"/>
    </source>
</evidence>
<dbReference type="SMART" id="SM00380">
    <property type="entry name" value="AP2"/>
    <property type="match status" value="1"/>
</dbReference>
<dbReference type="Pfam" id="PF00847">
    <property type="entry name" value="AP2"/>
    <property type="match status" value="1"/>
</dbReference>
<dbReference type="SUPFAM" id="SSF54171">
    <property type="entry name" value="DNA-binding domain"/>
    <property type="match status" value="1"/>
</dbReference>
<dbReference type="Proteomes" id="UP001291623">
    <property type="component" value="Unassembled WGS sequence"/>
</dbReference>
<dbReference type="GO" id="GO:0003677">
    <property type="term" value="F:DNA binding"/>
    <property type="evidence" value="ECO:0007669"/>
    <property type="project" value="UniProtKB-KW"/>
</dbReference>
<gene>
    <name evidence="9" type="ORF">RND71_032418</name>
</gene>
<dbReference type="InterPro" id="IPR016177">
    <property type="entry name" value="DNA-bd_dom_sf"/>
</dbReference>
<dbReference type="Gene3D" id="3.30.730.10">
    <property type="entry name" value="AP2/ERF domain"/>
    <property type="match status" value="1"/>
</dbReference>
<proteinExistence type="inferred from homology"/>
<dbReference type="InterPro" id="IPR045277">
    <property type="entry name" value="DRE1A-I"/>
</dbReference>
<organism evidence="9 10">
    <name type="scientific">Anisodus tanguticus</name>
    <dbReference type="NCBI Taxonomy" id="243964"/>
    <lineage>
        <taxon>Eukaryota</taxon>
        <taxon>Viridiplantae</taxon>
        <taxon>Streptophyta</taxon>
        <taxon>Embryophyta</taxon>
        <taxon>Tracheophyta</taxon>
        <taxon>Spermatophyta</taxon>
        <taxon>Magnoliopsida</taxon>
        <taxon>eudicotyledons</taxon>
        <taxon>Gunneridae</taxon>
        <taxon>Pentapetalae</taxon>
        <taxon>asterids</taxon>
        <taxon>lamiids</taxon>
        <taxon>Solanales</taxon>
        <taxon>Solanaceae</taxon>
        <taxon>Solanoideae</taxon>
        <taxon>Hyoscyameae</taxon>
        <taxon>Anisodus</taxon>
    </lineage>
</organism>
<dbReference type="PANTHER" id="PTHR31839:SF85">
    <property type="entry name" value="AP2_ERF DOMAIN-CONTAINING PROTEIN"/>
    <property type="match status" value="1"/>
</dbReference>
<accession>A0AAE1RDP9</accession>
<keyword evidence="6" id="KW-0539">Nucleus</keyword>
<feature type="domain" description="AP2/ERF" evidence="8">
    <location>
        <begin position="18"/>
        <end position="75"/>
    </location>
</feature>
<evidence type="ECO:0000256" key="7">
    <source>
        <dbReference type="ARBA" id="ARBA00024343"/>
    </source>
</evidence>
<comment type="caution">
    <text evidence="9">The sequence shown here is derived from an EMBL/GenBank/DDBJ whole genome shotgun (WGS) entry which is preliminary data.</text>
</comment>
<keyword evidence="5" id="KW-0804">Transcription</keyword>
<evidence type="ECO:0000313" key="10">
    <source>
        <dbReference type="Proteomes" id="UP001291623"/>
    </source>
</evidence>
<dbReference type="GO" id="GO:0005634">
    <property type="term" value="C:nucleus"/>
    <property type="evidence" value="ECO:0007669"/>
    <property type="project" value="UniProtKB-SubCell"/>
</dbReference>
<comment type="similarity">
    <text evidence="7">Belongs to the AP2/ERF transcription factor family. ERF subfamily.</text>
</comment>
<evidence type="ECO:0000256" key="4">
    <source>
        <dbReference type="ARBA" id="ARBA00023159"/>
    </source>
</evidence>
<keyword evidence="10" id="KW-1185">Reference proteome</keyword>
<dbReference type="GO" id="GO:0003700">
    <property type="term" value="F:DNA-binding transcription factor activity"/>
    <property type="evidence" value="ECO:0007669"/>
    <property type="project" value="InterPro"/>
</dbReference>
<dbReference type="PANTHER" id="PTHR31839">
    <property type="entry name" value="DEHYDRATION-RESPONSIVE ELEMENT-BINDING PROTEIN 1D"/>
    <property type="match status" value="1"/>
</dbReference>
<evidence type="ECO:0000256" key="5">
    <source>
        <dbReference type="ARBA" id="ARBA00023163"/>
    </source>
</evidence>
<keyword evidence="4" id="KW-0010">Activator</keyword>
<evidence type="ECO:0000256" key="1">
    <source>
        <dbReference type="ARBA" id="ARBA00004123"/>
    </source>
</evidence>
<dbReference type="AlphaFoldDB" id="A0AAE1RDP9"/>
<evidence type="ECO:0000256" key="6">
    <source>
        <dbReference type="ARBA" id="ARBA00023242"/>
    </source>
</evidence>
<keyword evidence="3" id="KW-0238">DNA-binding</keyword>
<name>A0AAE1RDP9_9SOLA</name>
<comment type="subcellular location">
    <subcellularLocation>
        <location evidence="1">Nucleus</location>
    </subcellularLocation>
</comment>
<dbReference type="CDD" id="cd00018">
    <property type="entry name" value="AP2"/>
    <property type="match status" value="1"/>
</dbReference>
<evidence type="ECO:0000313" key="9">
    <source>
        <dbReference type="EMBL" id="KAK4349663.1"/>
    </source>
</evidence>
<dbReference type="EMBL" id="JAVYJV010000017">
    <property type="protein sequence ID" value="KAK4349663.1"/>
    <property type="molecule type" value="Genomic_DNA"/>
</dbReference>
<evidence type="ECO:0000256" key="3">
    <source>
        <dbReference type="ARBA" id="ARBA00023125"/>
    </source>
</evidence>
<dbReference type="PROSITE" id="PS51032">
    <property type="entry name" value="AP2_ERF"/>
    <property type="match status" value="1"/>
</dbReference>
<protein>
    <recommendedName>
        <fullName evidence="8">AP2/ERF domain-containing protein</fullName>
    </recommendedName>
</protein>